<dbReference type="EMBL" id="CP002584">
    <property type="protein sequence ID" value="ADZ76982.1"/>
    <property type="molecule type" value="Genomic_DNA"/>
</dbReference>
<evidence type="ECO:0008006" key="4">
    <source>
        <dbReference type="Google" id="ProtNLM"/>
    </source>
</evidence>
<dbReference type="KEGG" id="shg:Sph21_0400"/>
<dbReference type="Pfam" id="PF13635">
    <property type="entry name" value="DUF4143"/>
    <property type="match status" value="1"/>
</dbReference>
<organism evidence="3">
    <name type="scientific">Sphingobacterium sp. (strain 21)</name>
    <dbReference type="NCBI Taxonomy" id="743722"/>
    <lineage>
        <taxon>Bacteria</taxon>
        <taxon>Pseudomonadati</taxon>
        <taxon>Bacteroidota</taxon>
        <taxon>Sphingobacteriia</taxon>
        <taxon>Sphingobacteriales</taxon>
        <taxon>Sphingobacteriaceae</taxon>
        <taxon>Sphingobacterium</taxon>
    </lineage>
</organism>
<dbReference type="PANTHER" id="PTHR33295:SF8">
    <property type="entry name" value="AAA+ ATPASE DOMAIN-CONTAINING PROTEIN"/>
    <property type="match status" value="1"/>
</dbReference>
<evidence type="ECO:0000259" key="2">
    <source>
        <dbReference type="Pfam" id="PF13635"/>
    </source>
</evidence>
<dbReference type="InterPro" id="IPR041682">
    <property type="entry name" value="AAA_14"/>
</dbReference>
<feature type="domain" description="DUF4143" evidence="2">
    <location>
        <begin position="203"/>
        <end position="346"/>
    </location>
</feature>
<dbReference type="Pfam" id="PF13173">
    <property type="entry name" value="AAA_14"/>
    <property type="match status" value="1"/>
</dbReference>
<dbReference type="SUPFAM" id="SSF52540">
    <property type="entry name" value="P-loop containing nucleoside triphosphate hydrolases"/>
    <property type="match status" value="1"/>
</dbReference>
<dbReference type="eggNOG" id="COG1373">
    <property type="taxonomic scope" value="Bacteria"/>
</dbReference>
<protein>
    <recommendedName>
        <fullName evidence="4">AAA family ATPase</fullName>
    </recommendedName>
</protein>
<dbReference type="OrthoDB" id="9801840at2"/>
<name>F4C508_SPHS2</name>
<feature type="domain" description="AAA" evidence="1">
    <location>
        <begin position="39"/>
        <end position="159"/>
    </location>
</feature>
<dbReference type="InterPro" id="IPR025420">
    <property type="entry name" value="DUF4143"/>
</dbReference>
<dbReference type="PATRIC" id="fig|743722.3.peg.435"/>
<dbReference type="HOGENOM" id="CLU_041527_0_0_10"/>
<evidence type="ECO:0000259" key="1">
    <source>
        <dbReference type="Pfam" id="PF13173"/>
    </source>
</evidence>
<dbReference type="STRING" id="743722.Sph21_0400"/>
<accession>F4C508</accession>
<dbReference type="AlphaFoldDB" id="F4C508"/>
<dbReference type="PANTHER" id="PTHR33295">
    <property type="entry name" value="ATPASE"/>
    <property type="match status" value="1"/>
</dbReference>
<sequence>MLAQSTIEDVINAQRESLVQMDPGLYREALKILPDLSTHALIVSGIRRSGKSTLLFQLLKKKYNDALYLNFEDPRLYEFELGDFVRLDAIIKASSSQVLLFDELQVIPDWERYIRQKLDEQYKVVITGSNASLLSKELGTKLTGRHISKELFPFSYTEFASFNNLQANTDSVHQYLTIGGFPAYVKTRQAENLQQLFDDILIRDIAVRYGVRDVKSLQRLAQYLISNVSKPISANRLKTLFELGSTNTISEYLAHMEYAYLMYFVPKFSYSQRKQLVNPRKVYAIDTGMINLVSTAFTEDQGRKFENLIYMHLRRKHKEIYYFSERGECDFIVFNRGTFQQAVQVCWQLNQDNLNRELNGLFEALTFFDEKEGALVTLEQNDRFEKEGKVIQVMPAHEFLQK</sequence>
<evidence type="ECO:0000313" key="3">
    <source>
        <dbReference type="EMBL" id="ADZ76982.1"/>
    </source>
</evidence>
<proteinExistence type="predicted"/>
<dbReference type="InterPro" id="IPR027417">
    <property type="entry name" value="P-loop_NTPase"/>
</dbReference>
<reference evidence="3" key="1">
    <citation type="submission" date="2011-03" db="EMBL/GenBank/DDBJ databases">
        <title>Complete sequence of Sphingobacterium sp. 21.</title>
        <authorList>
            <consortium name="US DOE Joint Genome Institute"/>
            <person name="Lucas S."/>
            <person name="Copeland A."/>
            <person name="Lapidus A."/>
            <person name="Cheng J.-F."/>
            <person name="Goodwin L."/>
            <person name="Pitluck S."/>
            <person name="Davenport K."/>
            <person name="Detter J.C."/>
            <person name="Han C."/>
            <person name="Tapia R."/>
            <person name="Land M."/>
            <person name="Hauser L."/>
            <person name="Kyrpides N."/>
            <person name="Ivanova N."/>
            <person name="Ovchinnikova G."/>
            <person name="Pagani I."/>
            <person name="Siebers A.K."/>
            <person name="Allgaier M."/>
            <person name="Thelen M.P."/>
            <person name="Hugenholtz P."/>
            <person name="Woyke T."/>
        </authorList>
    </citation>
    <scope>NUCLEOTIDE SEQUENCE</scope>
    <source>
        <strain evidence="3">21</strain>
    </source>
</reference>
<gene>
    <name evidence="3" type="ordered locus">Sph21_0400</name>
</gene>